<evidence type="ECO:0000313" key="2">
    <source>
        <dbReference type="Proteomes" id="UP000193978"/>
    </source>
</evidence>
<dbReference type="STRING" id="655015.B1812_20330"/>
<proteinExistence type="predicted"/>
<keyword evidence="2" id="KW-1185">Reference proteome</keyword>
<accession>A0A1W6MZQ7</accession>
<gene>
    <name evidence="1" type="ORF">B1812_20330</name>
</gene>
<dbReference type="AlphaFoldDB" id="A0A1W6MZQ7"/>
<sequence length="669" mass="72935">MWQERLDAFWDGKRGLALGFFDEETVAAEGVRPEIAVFASATEAMDDAELVDLVEPARWRCGCQMFDVPRGRRFLALHAVGGAELRIELCDDKLGLTGGEWRVLFIELPDGSALAQPAFNAASLSAHGDLARYAQERILRSGPKLVWALGQKRSVERPADAIVIQRLEPTQRLFPAQQSHLAIEARELRVEREEAPPPAPFAILDHWLREGGAPCATLRLRFASFAQGDAFLKRSSTFLVMHQRRAFRDWAREQRRIGGAIADPLTCDDVRIATGRAQERFDAVERSGAIVVQNLAKLFGAKNALPDGVSARRTTDEAGSGAVVDLAFHGAALGDDLGLVSACPDGGDFEVLPVDPGGVRHARVFRLGFDGLSARALQENDPLLEEILRLAADAERGAELGAPESKRAAPLQERRERLVSSLNRTLAAAGFGERFDPTRKWDALEPLRFWSFCALVVDCPAAARGDLAARGGFEAFRADPALIEALAGQPDLRLLDGSPRRANEEQRSFVHRYAAALGLGGLVAPRADAATQLEAYRLLRQTPLARELAAARLALDEPSFEAATLADAAAKLSNEAMVERAVIYCDDWGFPEKGEALRAYLQRRRQGEWTSVEEGTHLAVIVAEADTYWRELGAARASTPDEAEPVKPAGLLATVRGFFFRGASKAAQS</sequence>
<dbReference type="RefSeq" id="WP_085773187.1">
    <property type="nucleotide sequence ID" value="NZ_AP027149.1"/>
</dbReference>
<name>A0A1W6MZQ7_9HYPH</name>
<dbReference type="EMBL" id="CP019948">
    <property type="protein sequence ID" value="ARN83043.1"/>
    <property type="molecule type" value="Genomic_DNA"/>
</dbReference>
<protein>
    <submittedName>
        <fullName evidence="1">Uncharacterized protein</fullName>
    </submittedName>
</protein>
<organism evidence="1 2">
    <name type="scientific">Methylocystis bryophila</name>
    <dbReference type="NCBI Taxonomy" id="655015"/>
    <lineage>
        <taxon>Bacteria</taxon>
        <taxon>Pseudomonadati</taxon>
        <taxon>Pseudomonadota</taxon>
        <taxon>Alphaproteobacteria</taxon>
        <taxon>Hyphomicrobiales</taxon>
        <taxon>Methylocystaceae</taxon>
        <taxon>Methylocystis</taxon>
    </lineage>
</organism>
<reference evidence="1 2" key="1">
    <citation type="submission" date="2017-02" db="EMBL/GenBank/DDBJ databases">
        <authorList>
            <person name="Peterson S.W."/>
        </authorList>
    </citation>
    <scope>NUCLEOTIDE SEQUENCE [LARGE SCALE GENOMIC DNA]</scope>
    <source>
        <strain evidence="1 2">S285</strain>
    </source>
</reference>
<dbReference type="OrthoDB" id="8429426at2"/>
<evidence type="ECO:0000313" key="1">
    <source>
        <dbReference type="EMBL" id="ARN83043.1"/>
    </source>
</evidence>
<dbReference type="KEGG" id="mbry:B1812_20330"/>
<dbReference type="Proteomes" id="UP000193978">
    <property type="component" value="Chromosome"/>
</dbReference>